<comment type="caution">
    <text evidence="4">The sequence shown here is derived from an EMBL/GenBank/DDBJ whole genome shotgun (WGS) entry which is preliminary data.</text>
</comment>
<dbReference type="SUPFAM" id="SSF52540">
    <property type="entry name" value="P-loop containing nucleoside triphosphate hydrolases"/>
    <property type="match status" value="1"/>
</dbReference>
<dbReference type="Pfam" id="PF01926">
    <property type="entry name" value="MMR_HSR1"/>
    <property type="match status" value="1"/>
</dbReference>
<evidence type="ECO:0000313" key="4">
    <source>
        <dbReference type="EMBL" id="KAJ3556623.1"/>
    </source>
</evidence>
<feature type="coiled-coil region" evidence="1">
    <location>
        <begin position="337"/>
        <end position="364"/>
    </location>
</feature>
<dbReference type="InterPro" id="IPR006073">
    <property type="entry name" value="GTP-bd"/>
</dbReference>
<dbReference type="CDD" id="cd00882">
    <property type="entry name" value="Ras_like_GTPase"/>
    <property type="match status" value="1"/>
</dbReference>
<dbReference type="Gene3D" id="3.40.50.300">
    <property type="entry name" value="P-loop containing nucleotide triphosphate hydrolases"/>
    <property type="match status" value="1"/>
</dbReference>
<dbReference type="AlphaFoldDB" id="A0AAD5YQF7"/>
<keyword evidence="1" id="KW-0175">Coiled coil</keyword>
<dbReference type="Proteomes" id="UP001213000">
    <property type="component" value="Unassembled WGS sequence"/>
</dbReference>
<feature type="region of interest" description="Disordered" evidence="2">
    <location>
        <begin position="380"/>
        <end position="413"/>
    </location>
</feature>
<sequence>MANASTLRMPQGRDPSVTVSPALRSFRRGDSRGSDISLWNWLHRFTISKDTGWIESGLYRRNFKDIDAIEPVTGPKELTKNDLVIVVMGPTGAGKSSLIQTVTKGPKGYDAGEVGHTLHSTTSRVSGVRIKFLSDHFSVVLVDTPGFDDTNRSDLEILNTIANWFQMIPDESKISGIAYLHRITDPRMTSTVVKNFDMFQKLCGRDFFRKVVLVTTMWPKEATPDPSELESRERDLKDNYWKPMILKGSTSFRYRNTEESAWTIFNHLLGIQQADDRLVLLVKIQQELVNEKKKVPATQAGKRLHGFMQDVVTKQAHVIGQLKVELVKSAGQDQFVINALLQELAQLAQERERARKEMAELDTSLMSSVRRGALRVATSFIPGPGSMSSPTTRAGKREDGISQADDPVLGTAD</sequence>
<reference evidence="4" key="1">
    <citation type="submission" date="2022-07" db="EMBL/GenBank/DDBJ databases">
        <title>Genome Sequence of Leucocoprinus birnbaumii.</title>
        <authorList>
            <person name="Buettner E."/>
        </authorList>
    </citation>
    <scope>NUCLEOTIDE SEQUENCE</scope>
    <source>
        <strain evidence="4">VT141</strain>
    </source>
</reference>
<evidence type="ECO:0000259" key="3">
    <source>
        <dbReference type="Pfam" id="PF01926"/>
    </source>
</evidence>
<proteinExistence type="predicted"/>
<evidence type="ECO:0000256" key="1">
    <source>
        <dbReference type="SAM" id="Coils"/>
    </source>
</evidence>
<gene>
    <name evidence="4" type="ORF">NP233_g11937</name>
</gene>
<protein>
    <recommendedName>
        <fullName evidence="3">G domain-containing protein</fullName>
    </recommendedName>
</protein>
<dbReference type="EMBL" id="JANIEX010001560">
    <property type="protein sequence ID" value="KAJ3556623.1"/>
    <property type="molecule type" value="Genomic_DNA"/>
</dbReference>
<dbReference type="InterPro" id="IPR027417">
    <property type="entry name" value="P-loop_NTPase"/>
</dbReference>
<name>A0AAD5YQF7_9AGAR</name>
<evidence type="ECO:0000256" key="2">
    <source>
        <dbReference type="SAM" id="MobiDB-lite"/>
    </source>
</evidence>
<accession>A0AAD5YQF7</accession>
<feature type="domain" description="G" evidence="3">
    <location>
        <begin position="85"/>
        <end position="150"/>
    </location>
</feature>
<organism evidence="4 5">
    <name type="scientific">Leucocoprinus birnbaumii</name>
    <dbReference type="NCBI Taxonomy" id="56174"/>
    <lineage>
        <taxon>Eukaryota</taxon>
        <taxon>Fungi</taxon>
        <taxon>Dikarya</taxon>
        <taxon>Basidiomycota</taxon>
        <taxon>Agaricomycotina</taxon>
        <taxon>Agaricomycetes</taxon>
        <taxon>Agaricomycetidae</taxon>
        <taxon>Agaricales</taxon>
        <taxon>Agaricineae</taxon>
        <taxon>Agaricaceae</taxon>
        <taxon>Leucocoprinus</taxon>
    </lineage>
</organism>
<keyword evidence="5" id="KW-1185">Reference proteome</keyword>
<dbReference type="GO" id="GO:0005525">
    <property type="term" value="F:GTP binding"/>
    <property type="evidence" value="ECO:0007669"/>
    <property type="project" value="InterPro"/>
</dbReference>
<evidence type="ECO:0000313" key="5">
    <source>
        <dbReference type="Proteomes" id="UP001213000"/>
    </source>
</evidence>